<keyword evidence="3" id="KW-0064">Aspartyl protease</keyword>
<dbReference type="Proteomes" id="UP001085076">
    <property type="component" value="Miscellaneous, Linkage group lg03"/>
</dbReference>
<evidence type="ECO:0000313" key="8">
    <source>
        <dbReference type="EMBL" id="KAJ0979729.1"/>
    </source>
</evidence>
<evidence type="ECO:0000259" key="7">
    <source>
        <dbReference type="PROSITE" id="PS51767"/>
    </source>
</evidence>
<dbReference type="OrthoDB" id="595454at2759"/>
<keyword evidence="4" id="KW-0378">Hydrolase</keyword>
<reference evidence="8" key="2">
    <citation type="journal article" date="2022" name="Hortic Res">
        <title>The genome of Dioscorea zingiberensis sheds light on the biosynthesis, origin and evolution of the medicinally important diosgenin saponins.</title>
        <authorList>
            <person name="Li Y."/>
            <person name="Tan C."/>
            <person name="Li Z."/>
            <person name="Guo J."/>
            <person name="Li S."/>
            <person name="Chen X."/>
            <person name="Wang C."/>
            <person name="Dai X."/>
            <person name="Yang H."/>
            <person name="Song W."/>
            <person name="Hou L."/>
            <person name="Xu J."/>
            <person name="Tong Z."/>
            <person name="Xu A."/>
            <person name="Yuan X."/>
            <person name="Wang W."/>
            <person name="Yang Q."/>
            <person name="Chen L."/>
            <person name="Sun Z."/>
            <person name="Wang K."/>
            <person name="Pan B."/>
            <person name="Chen J."/>
            <person name="Bao Y."/>
            <person name="Liu F."/>
            <person name="Qi X."/>
            <person name="Gang D.R."/>
            <person name="Wen J."/>
            <person name="Li J."/>
        </authorList>
    </citation>
    <scope>NUCLEOTIDE SEQUENCE</scope>
    <source>
        <strain evidence="8">Dzin_1.0</strain>
    </source>
</reference>
<dbReference type="Pfam" id="PF14543">
    <property type="entry name" value="TAXi_N"/>
    <property type="match status" value="1"/>
</dbReference>
<comment type="similarity">
    <text evidence="1">Belongs to the peptidase A1 family.</text>
</comment>
<keyword evidence="9" id="KW-1185">Reference proteome</keyword>
<dbReference type="InterPro" id="IPR033121">
    <property type="entry name" value="PEPTIDASE_A1"/>
</dbReference>
<evidence type="ECO:0000256" key="2">
    <source>
        <dbReference type="ARBA" id="ARBA00022670"/>
    </source>
</evidence>
<accession>A0A9D5HKD5</accession>
<evidence type="ECO:0000256" key="1">
    <source>
        <dbReference type="ARBA" id="ARBA00007447"/>
    </source>
</evidence>
<sequence length="447" mass="50649">MAQLISNPTLLALLFLLTISQASTAAKNGFNMQLVHSDSVRNPDLFANLTISQRILRQIEFSESQIHSLKSRMKILGYNTTLIRPRLLPKLTIFMVNVSIGSIRGRRNYYLHLDTGSVLTWTQCVPCNPSFPQRQPMFDPRLSPTYNYIRGNDRQCVHPYWNDHGRCFFNMEYIDHTHVSGILSTEVFNFATTAGPPQYESIPNIIFGCAHSTQITYDGEPAGIMGMANNDHSLAVQLSRHTNGRFSYCFFHPSTAEAGFLRFGNDIVMHEPVFRTPFINIHGRNGLFNLRLLDISIARNRLGINPTIFADTIIDSGVVISHLVRPAYDRVRQTLVRHFNSYGRRPINVASHDIPFDLCYRASSDNQRIWPPMTWHMGGADLVIQPSEVFVGVDVRGTSLFCLAMKPNDVMSILGIHQQRNKRFTYDLVNQALLFSAEVCTQDANIP</sequence>
<evidence type="ECO:0000313" key="9">
    <source>
        <dbReference type="Proteomes" id="UP001085076"/>
    </source>
</evidence>
<proteinExistence type="inferred from homology"/>
<protein>
    <recommendedName>
        <fullName evidence="7">Peptidase A1 domain-containing protein</fullName>
    </recommendedName>
</protein>
<dbReference type="EMBL" id="JAGGNH010000003">
    <property type="protein sequence ID" value="KAJ0979729.1"/>
    <property type="molecule type" value="Genomic_DNA"/>
</dbReference>
<dbReference type="PANTHER" id="PTHR47967">
    <property type="entry name" value="OS07G0603500 PROTEIN-RELATED"/>
    <property type="match status" value="1"/>
</dbReference>
<dbReference type="GO" id="GO:0005576">
    <property type="term" value="C:extracellular region"/>
    <property type="evidence" value="ECO:0007669"/>
    <property type="project" value="TreeGrafter"/>
</dbReference>
<feature type="chain" id="PRO_5038910277" description="Peptidase A1 domain-containing protein" evidence="6">
    <location>
        <begin position="26"/>
        <end position="447"/>
    </location>
</feature>
<dbReference type="CDD" id="cd05476">
    <property type="entry name" value="pepsin_A_like_plant"/>
    <property type="match status" value="1"/>
</dbReference>
<feature type="domain" description="Peptidase A1" evidence="7">
    <location>
        <begin position="94"/>
        <end position="436"/>
    </location>
</feature>
<dbReference type="PANTHER" id="PTHR47967:SF123">
    <property type="entry name" value="ASPARTIC PROTEINASE NEPENTHESIN-1-LIKE"/>
    <property type="match status" value="1"/>
</dbReference>
<keyword evidence="6" id="KW-0732">Signal</keyword>
<evidence type="ECO:0000256" key="3">
    <source>
        <dbReference type="ARBA" id="ARBA00022750"/>
    </source>
</evidence>
<evidence type="ECO:0000256" key="4">
    <source>
        <dbReference type="ARBA" id="ARBA00022801"/>
    </source>
</evidence>
<dbReference type="Gene3D" id="2.40.70.10">
    <property type="entry name" value="Acid Proteases"/>
    <property type="match status" value="2"/>
</dbReference>
<keyword evidence="2" id="KW-0645">Protease</keyword>
<organism evidence="8 9">
    <name type="scientific">Dioscorea zingiberensis</name>
    <dbReference type="NCBI Taxonomy" id="325984"/>
    <lineage>
        <taxon>Eukaryota</taxon>
        <taxon>Viridiplantae</taxon>
        <taxon>Streptophyta</taxon>
        <taxon>Embryophyta</taxon>
        <taxon>Tracheophyta</taxon>
        <taxon>Spermatophyta</taxon>
        <taxon>Magnoliopsida</taxon>
        <taxon>Liliopsida</taxon>
        <taxon>Dioscoreales</taxon>
        <taxon>Dioscoreaceae</taxon>
        <taxon>Dioscorea</taxon>
    </lineage>
</organism>
<name>A0A9D5HKD5_9LILI</name>
<evidence type="ECO:0000256" key="6">
    <source>
        <dbReference type="SAM" id="SignalP"/>
    </source>
</evidence>
<feature type="signal peptide" evidence="6">
    <location>
        <begin position="1"/>
        <end position="25"/>
    </location>
</feature>
<keyword evidence="5" id="KW-0325">Glycoprotein</keyword>
<dbReference type="GO" id="GO:0004190">
    <property type="term" value="F:aspartic-type endopeptidase activity"/>
    <property type="evidence" value="ECO:0007669"/>
    <property type="project" value="UniProtKB-KW"/>
</dbReference>
<evidence type="ECO:0000256" key="5">
    <source>
        <dbReference type="ARBA" id="ARBA00023180"/>
    </source>
</evidence>
<comment type="caution">
    <text evidence="8">The sequence shown here is derived from an EMBL/GenBank/DDBJ whole genome shotgun (WGS) entry which is preliminary data.</text>
</comment>
<dbReference type="InterPro" id="IPR032861">
    <property type="entry name" value="TAXi_N"/>
</dbReference>
<dbReference type="GO" id="GO:0006508">
    <property type="term" value="P:proteolysis"/>
    <property type="evidence" value="ECO:0007669"/>
    <property type="project" value="UniProtKB-KW"/>
</dbReference>
<dbReference type="SUPFAM" id="SSF50630">
    <property type="entry name" value="Acid proteases"/>
    <property type="match status" value="1"/>
</dbReference>
<dbReference type="PROSITE" id="PS51767">
    <property type="entry name" value="PEPTIDASE_A1"/>
    <property type="match status" value="1"/>
</dbReference>
<dbReference type="InterPro" id="IPR051708">
    <property type="entry name" value="Plant_Aspart_Prot_A1"/>
</dbReference>
<dbReference type="InterPro" id="IPR032799">
    <property type="entry name" value="TAXi_C"/>
</dbReference>
<dbReference type="InterPro" id="IPR021109">
    <property type="entry name" value="Peptidase_aspartic_dom_sf"/>
</dbReference>
<dbReference type="InterPro" id="IPR034161">
    <property type="entry name" value="Pepsin-like_plant"/>
</dbReference>
<dbReference type="Pfam" id="PF14541">
    <property type="entry name" value="TAXi_C"/>
    <property type="match status" value="1"/>
</dbReference>
<gene>
    <name evidence="8" type="ORF">J5N97_015203</name>
</gene>
<reference evidence="8" key="1">
    <citation type="submission" date="2021-03" db="EMBL/GenBank/DDBJ databases">
        <authorList>
            <person name="Li Z."/>
            <person name="Yang C."/>
        </authorList>
    </citation>
    <scope>NUCLEOTIDE SEQUENCE</scope>
    <source>
        <strain evidence="8">Dzin_1.0</strain>
        <tissue evidence="8">Leaf</tissue>
    </source>
</reference>
<dbReference type="AlphaFoldDB" id="A0A9D5HKD5"/>